<dbReference type="InterPro" id="IPR029056">
    <property type="entry name" value="Ribokinase-like"/>
</dbReference>
<proteinExistence type="predicted"/>
<feature type="non-terminal residue" evidence="4">
    <location>
        <position position="31"/>
    </location>
</feature>
<dbReference type="GO" id="GO:0016301">
    <property type="term" value="F:kinase activity"/>
    <property type="evidence" value="ECO:0007669"/>
    <property type="project" value="UniProtKB-KW"/>
</dbReference>
<dbReference type="SUPFAM" id="SSF53613">
    <property type="entry name" value="Ribokinase-like"/>
    <property type="match status" value="1"/>
</dbReference>
<sequence length="31" mass="3382">LIDTTGAGDAFSAGFIYGLVRNINLKFEHLK</sequence>
<comment type="caution">
    <text evidence="4">The sequence shown here is derived from an EMBL/GenBank/DDBJ whole genome shotgun (WGS) entry which is preliminary data.</text>
</comment>
<dbReference type="InterPro" id="IPR002173">
    <property type="entry name" value="Carboh/pur_kinase_PfkB_CS"/>
</dbReference>
<reference evidence="4" key="1">
    <citation type="journal article" date="2014" name="Front. Microbiol.">
        <title>High frequency of phylogenetically diverse reductive dehalogenase-homologous genes in deep subseafloor sedimentary metagenomes.</title>
        <authorList>
            <person name="Kawai M."/>
            <person name="Futagami T."/>
            <person name="Toyoda A."/>
            <person name="Takaki Y."/>
            <person name="Nishi S."/>
            <person name="Hori S."/>
            <person name="Arai W."/>
            <person name="Tsubouchi T."/>
            <person name="Morono Y."/>
            <person name="Uchiyama I."/>
            <person name="Ito T."/>
            <person name="Fujiyama A."/>
            <person name="Inagaki F."/>
            <person name="Takami H."/>
        </authorList>
    </citation>
    <scope>NUCLEOTIDE SEQUENCE</scope>
    <source>
        <strain evidence="4">Expedition CK06-06</strain>
    </source>
</reference>
<organism evidence="4">
    <name type="scientific">marine sediment metagenome</name>
    <dbReference type="NCBI Taxonomy" id="412755"/>
    <lineage>
        <taxon>unclassified sequences</taxon>
        <taxon>metagenomes</taxon>
        <taxon>ecological metagenomes</taxon>
    </lineage>
</organism>
<evidence type="ECO:0000256" key="2">
    <source>
        <dbReference type="ARBA" id="ARBA00022777"/>
    </source>
</evidence>
<gene>
    <name evidence="4" type="ORF">S01H4_67463</name>
</gene>
<dbReference type="InterPro" id="IPR011611">
    <property type="entry name" value="PfkB_dom"/>
</dbReference>
<dbReference type="Gene3D" id="3.40.1190.20">
    <property type="match status" value="1"/>
</dbReference>
<feature type="non-terminal residue" evidence="4">
    <location>
        <position position="1"/>
    </location>
</feature>
<evidence type="ECO:0000259" key="3">
    <source>
        <dbReference type="Pfam" id="PF00294"/>
    </source>
</evidence>
<protein>
    <recommendedName>
        <fullName evidence="3">Carbohydrate kinase PfkB domain-containing protein</fullName>
    </recommendedName>
</protein>
<dbReference type="Pfam" id="PF00294">
    <property type="entry name" value="PfkB"/>
    <property type="match status" value="1"/>
</dbReference>
<keyword evidence="2" id="KW-0418">Kinase</keyword>
<accession>X1FRD8</accession>
<dbReference type="EMBL" id="BART01042461">
    <property type="protein sequence ID" value="GAH23328.1"/>
    <property type="molecule type" value="Genomic_DNA"/>
</dbReference>
<dbReference type="PROSITE" id="PS00584">
    <property type="entry name" value="PFKB_KINASES_2"/>
    <property type="match status" value="1"/>
</dbReference>
<evidence type="ECO:0000313" key="4">
    <source>
        <dbReference type="EMBL" id="GAH23328.1"/>
    </source>
</evidence>
<name>X1FRD8_9ZZZZ</name>
<keyword evidence="1" id="KW-0808">Transferase</keyword>
<evidence type="ECO:0000256" key="1">
    <source>
        <dbReference type="ARBA" id="ARBA00022679"/>
    </source>
</evidence>
<feature type="domain" description="Carbohydrate kinase PfkB" evidence="3">
    <location>
        <begin position="2"/>
        <end position="25"/>
    </location>
</feature>
<dbReference type="AlphaFoldDB" id="X1FRD8"/>